<dbReference type="PANTHER" id="PTHR47331:SF5">
    <property type="entry name" value="RIBONUCLEASE H"/>
    <property type="match status" value="1"/>
</dbReference>
<keyword evidence="2" id="KW-1185">Reference proteome</keyword>
<dbReference type="GO" id="GO:0004190">
    <property type="term" value="F:aspartic-type endopeptidase activity"/>
    <property type="evidence" value="ECO:0007669"/>
    <property type="project" value="InterPro"/>
</dbReference>
<name>A0A6J1PPU8_9HYME</name>
<evidence type="ECO:0000313" key="2">
    <source>
        <dbReference type="Proteomes" id="UP000504618"/>
    </source>
</evidence>
<protein>
    <submittedName>
        <fullName evidence="3">Uncharacterized protein LOC112454263</fullName>
    </submittedName>
</protein>
<evidence type="ECO:0000256" key="1">
    <source>
        <dbReference type="SAM" id="MobiDB-lite"/>
    </source>
</evidence>
<organism evidence="2 3">
    <name type="scientific">Temnothorax curvispinosus</name>
    <dbReference type="NCBI Taxonomy" id="300111"/>
    <lineage>
        <taxon>Eukaryota</taxon>
        <taxon>Metazoa</taxon>
        <taxon>Ecdysozoa</taxon>
        <taxon>Arthropoda</taxon>
        <taxon>Hexapoda</taxon>
        <taxon>Insecta</taxon>
        <taxon>Pterygota</taxon>
        <taxon>Neoptera</taxon>
        <taxon>Endopterygota</taxon>
        <taxon>Hymenoptera</taxon>
        <taxon>Apocrita</taxon>
        <taxon>Aculeata</taxon>
        <taxon>Formicoidea</taxon>
        <taxon>Formicidae</taxon>
        <taxon>Myrmicinae</taxon>
        <taxon>Temnothorax</taxon>
    </lineage>
</organism>
<feature type="region of interest" description="Disordered" evidence="1">
    <location>
        <begin position="614"/>
        <end position="697"/>
    </location>
</feature>
<dbReference type="Gene3D" id="2.40.70.10">
    <property type="entry name" value="Acid Proteases"/>
    <property type="match status" value="1"/>
</dbReference>
<dbReference type="OrthoDB" id="6752769at2759"/>
<dbReference type="GO" id="GO:0071897">
    <property type="term" value="P:DNA biosynthetic process"/>
    <property type="evidence" value="ECO:0007669"/>
    <property type="project" value="UniProtKB-ARBA"/>
</dbReference>
<dbReference type="InterPro" id="IPR043128">
    <property type="entry name" value="Rev_trsase/Diguanyl_cyclase"/>
</dbReference>
<dbReference type="InterPro" id="IPR021109">
    <property type="entry name" value="Peptidase_aspartic_dom_sf"/>
</dbReference>
<dbReference type="RefSeq" id="XP_024871326.1">
    <property type="nucleotide sequence ID" value="XM_025015558.1"/>
</dbReference>
<dbReference type="InterPro" id="IPR001969">
    <property type="entry name" value="Aspartic_peptidase_AS"/>
</dbReference>
<sequence length="697" mass="78807">MCPKIEKKDKDSKVDSKPKDSEKTNSDCNLANVSSDPEVLMQTLCVKLRNENNEIIVRAIIDTGSQKSYITKEAAEHLDLYEPIAEQTMTHSLFGGQKSDAVRHKKYRIRLSSRDNNYRCNFVELDQAVICERVPLIKIGECDRELKKFDIDVSDWHSKRESISVLIGADVAGKLYTGRIHVLKNGLVAIETYLGWTVMGKVPEVETKENAATTAISLFVNKDEIADIWSLDILGIRDPIETKTRKERDVEMQEAFLKTVRVNEEGRYEIQLPWLPNHPALPHNKETAMYRLQSTVRKLKAEDLYADYEAVFGEWLAEGIIERVPVQEENDWGYYLPHRHVVKEGSTTRIRPVFDASAKERTSPSLNECLHKGPNLIELIAFILLRFRENKIGVVADIKKAFLQISIDKKDRDFLRFLWYDAEGNIIVLRHCRVVFGVLSSPFILSTIINLHLNNYTRSVKSSDNDVSTENIKRLLESFYVDNSVTSVNTRESLNSFISNAKRLMNIAGFDLRGWEYSDDNSHDNQTTVLGVNWDKEADTLAVKETWSENLTWDDEVPDELETKFLKWMEDLKELNKIRITRCFLGQISESDNDNDITDRDPEEAEMAQLRVENEELKKKRRHTTGTTTATAGTGLDLGHSPGPDSGHSPGPGPGHSPGTGTDTDTDTDTSISSGTSIGTGTSTSPSTNIFNFSAKI</sequence>
<accession>A0A6J1PPU8</accession>
<proteinExistence type="predicted"/>
<dbReference type="PROSITE" id="PS00141">
    <property type="entry name" value="ASP_PROTEASE"/>
    <property type="match status" value="1"/>
</dbReference>
<dbReference type="PANTHER" id="PTHR47331">
    <property type="entry name" value="PHD-TYPE DOMAIN-CONTAINING PROTEIN"/>
    <property type="match status" value="1"/>
</dbReference>
<dbReference type="Proteomes" id="UP000504618">
    <property type="component" value="Unplaced"/>
</dbReference>
<reference evidence="3" key="1">
    <citation type="submission" date="2025-08" db="UniProtKB">
        <authorList>
            <consortium name="RefSeq"/>
        </authorList>
    </citation>
    <scope>IDENTIFICATION</scope>
    <source>
        <tissue evidence="3">Whole body</tissue>
    </source>
</reference>
<dbReference type="InterPro" id="IPR043502">
    <property type="entry name" value="DNA/RNA_pol_sf"/>
</dbReference>
<dbReference type="SUPFAM" id="SSF56672">
    <property type="entry name" value="DNA/RNA polymerases"/>
    <property type="match status" value="1"/>
</dbReference>
<feature type="compositionally biased region" description="Basic and acidic residues" evidence="1">
    <location>
        <begin position="1"/>
        <end position="25"/>
    </location>
</feature>
<dbReference type="GeneID" id="112454263"/>
<dbReference type="Gene3D" id="3.10.10.10">
    <property type="entry name" value="HIV Type 1 Reverse Transcriptase, subunit A, domain 1"/>
    <property type="match status" value="1"/>
</dbReference>
<dbReference type="AlphaFoldDB" id="A0A6J1PPU8"/>
<dbReference type="GO" id="GO:0006508">
    <property type="term" value="P:proteolysis"/>
    <property type="evidence" value="ECO:0007669"/>
    <property type="project" value="InterPro"/>
</dbReference>
<feature type="non-terminal residue" evidence="3">
    <location>
        <position position="697"/>
    </location>
</feature>
<dbReference type="CDD" id="cd00303">
    <property type="entry name" value="retropepsin_like"/>
    <property type="match status" value="1"/>
</dbReference>
<feature type="compositionally biased region" description="Low complexity" evidence="1">
    <location>
        <begin position="625"/>
        <end position="649"/>
    </location>
</feature>
<feature type="compositionally biased region" description="Low complexity" evidence="1">
    <location>
        <begin position="657"/>
        <end position="688"/>
    </location>
</feature>
<evidence type="ECO:0000313" key="3">
    <source>
        <dbReference type="RefSeq" id="XP_024871326.1"/>
    </source>
</evidence>
<gene>
    <name evidence="3" type="primary">LOC112454263</name>
</gene>
<dbReference type="Gene3D" id="3.30.70.270">
    <property type="match status" value="1"/>
</dbReference>
<feature type="region of interest" description="Disordered" evidence="1">
    <location>
        <begin position="1"/>
        <end position="30"/>
    </location>
</feature>